<dbReference type="SUPFAM" id="SSF56235">
    <property type="entry name" value="N-terminal nucleophile aminohydrolases (Ntn hydrolases)"/>
    <property type="match status" value="1"/>
</dbReference>
<reference evidence="1 2" key="1">
    <citation type="submission" date="2018-08" db="EMBL/GenBank/DDBJ databases">
        <title>Genome and evolution of the arbuscular mycorrhizal fungus Diversispora epigaea (formerly Glomus versiforme) and its bacterial endosymbionts.</title>
        <authorList>
            <person name="Sun X."/>
            <person name="Fei Z."/>
            <person name="Harrison M."/>
        </authorList>
    </citation>
    <scope>NUCLEOTIDE SEQUENCE [LARGE SCALE GENOMIC DNA]</scope>
    <source>
        <strain evidence="1 2">IT104</strain>
    </source>
</reference>
<proteinExistence type="predicted"/>
<gene>
    <name evidence="1" type="ORF">Glove_341g42</name>
</gene>
<name>A0A397HLY0_9GLOM</name>
<evidence type="ECO:0000313" key="2">
    <source>
        <dbReference type="Proteomes" id="UP000266861"/>
    </source>
</evidence>
<evidence type="ECO:0000313" key="1">
    <source>
        <dbReference type="EMBL" id="RHZ62233.1"/>
    </source>
</evidence>
<dbReference type="Proteomes" id="UP000266861">
    <property type="component" value="Unassembled WGS sequence"/>
</dbReference>
<comment type="caution">
    <text evidence="1">The sequence shown here is derived from an EMBL/GenBank/DDBJ whole genome shotgun (WGS) entry which is preliminary data.</text>
</comment>
<dbReference type="InterPro" id="IPR029055">
    <property type="entry name" value="Ntn_hydrolases_N"/>
</dbReference>
<organism evidence="1 2">
    <name type="scientific">Diversispora epigaea</name>
    <dbReference type="NCBI Taxonomy" id="1348612"/>
    <lineage>
        <taxon>Eukaryota</taxon>
        <taxon>Fungi</taxon>
        <taxon>Fungi incertae sedis</taxon>
        <taxon>Mucoromycota</taxon>
        <taxon>Glomeromycotina</taxon>
        <taxon>Glomeromycetes</taxon>
        <taxon>Diversisporales</taxon>
        <taxon>Diversisporaceae</taxon>
        <taxon>Diversispora</taxon>
    </lineage>
</organism>
<protein>
    <submittedName>
        <fullName evidence="1">Uncharacterized protein</fullName>
    </submittedName>
</protein>
<dbReference type="EMBL" id="PQFF01000311">
    <property type="protein sequence ID" value="RHZ62233.1"/>
    <property type="molecule type" value="Genomic_DNA"/>
</dbReference>
<sequence length="233" mass="25756">MLMDSTTPLLLTHAKIRARKVESSIPRACQAGLDILKKGGNSADAAIADSNTDTSNTSTSYSSNSQLSIFYVLRCTFCIRAEVSFIPKLDHIASKLTPIPTSIPTTGDAIIKELKQAILALNNEIIKCALRQNGEVKPEVEKKKGETFPHNVISEEIGLGTATLATFYRHQKSSQRTSLDKIEKENKKKITPFWCYGADAEPLADIQPQVPRQAVSGNLTFDEMHPRTWKEQL</sequence>
<keyword evidence="2" id="KW-1185">Reference proteome</keyword>
<accession>A0A397HLY0</accession>
<dbReference type="AlphaFoldDB" id="A0A397HLY0"/>